<dbReference type="InterPro" id="IPR047792">
    <property type="entry name" value="Hvo_1808-like"/>
</dbReference>
<sequence length="468" mass="51015">MDRRLLAATALAAVLLSAGCTVGYQPAADAPPTSEPPAEPHPGYHDGYWYNDTFDLDAEAGLTDPQVDAVTARAMARVQLLRGLEFESDVDVELLTREAFQAEYGDVWGDPPADAQTLDNVQHEALFLVESDEDVTDARAVNRGDTVLGFYQPTTERLVVVSENDPATFDDEMTLAHELLHALQDQHFGLEDVGDGTIDGTNARNGLIEGDAVVIETEYEARCETDEWQCLGTDDDGGTVGVPAAFNWGLYVLDFFPYTAGPPFIDHHRERGGWSAVDAAYDAPPTASAEVIYPETYGSGTYGEARIEDQPRNGWQRVTVDNGTDHARVGQAGLVAMFARTAYDDRASGVVPHTAFTGDDTRYTYDIEYADGWTGDRLHAYQRDNETAYRWNVTFENADEAATFRRGYERVLDYWGGEETADGHWRFDGAAGFEKTVSVSDADASVRVVGAPTPEAVGDISPAVAPNA</sequence>
<accession>A0A1U7EUL1</accession>
<dbReference type="PROSITE" id="PS51257">
    <property type="entry name" value="PROKAR_LIPOPROTEIN"/>
    <property type="match status" value="1"/>
</dbReference>
<dbReference type="RefSeq" id="WP_011322313.1">
    <property type="nucleotide sequence ID" value="NC_007426.1"/>
</dbReference>
<proteinExistence type="predicted"/>
<reference evidence="2 3" key="1">
    <citation type="journal article" date="2005" name="Genome Res.">
        <title>Living with two extremes: conclusions from the genome sequence of Natronomonas pharaonis.</title>
        <authorList>
            <person name="Falb M."/>
            <person name="Pfeiffer F."/>
            <person name="Palm P."/>
            <person name="Rodewald K."/>
            <person name="Hickmann V."/>
            <person name="Tittor J."/>
            <person name="Oesterhelt D."/>
        </authorList>
    </citation>
    <scope>NUCLEOTIDE SEQUENCE [LARGE SCALE GENOMIC DNA]</scope>
    <source>
        <strain evidence="3">ATCC 35678 / DSM 2160 / CIP 103997 / JCM 8858 / NBRC 14720 / NCIMB 2260 / Gabara</strain>
    </source>
</reference>
<name>A0A1U7EUL1_NATPD</name>
<evidence type="ECO:0000313" key="3">
    <source>
        <dbReference type="Proteomes" id="UP000002698"/>
    </source>
</evidence>
<dbReference type="GeneID" id="3701074"/>
<dbReference type="HOGENOM" id="CLU_027187_0_0_2"/>
<dbReference type="EMBL" id="CR936257">
    <property type="protein sequence ID" value="CAI48677.1"/>
    <property type="molecule type" value="Genomic_DNA"/>
</dbReference>
<dbReference type="STRING" id="348780.NP_1172A"/>
<dbReference type="KEGG" id="nph:NP_1172A"/>
<gene>
    <name evidence="2" type="ordered locus">NP_1172A</name>
</gene>
<dbReference type="NCBIfam" id="NF038145">
    <property type="entry name" value="Hvo_1808_fam"/>
    <property type="match status" value="1"/>
</dbReference>
<feature type="region of interest" description="Disordered" evidence="1">
    <location>
        <begin position="27"/>
        <end position="46"/>
    </location>
</feature>
<dbReference type="Proteomes" id="UP000002698">
    <property type="component" value="Chromosome"/>
</dbReference>
<dbReference type="OrthoDB" id="85977at2157"/>
<organism evidence="2 3">
    <name type="scientific">Natronomonas pharaonis (strain ATCC 35678 / DSM 2160 / CIP 103997 / JCM 8858 / NBRC 14720 / NCIMB 2260 / Gabara)</name>
    <name type="common">Halobacterium pharaonis</name>
    <dbReference type="NCBI Taxonomy" id="348780"/>
    <lineage>
        <taxon>Archaea</taxon>
        <taxon>Methanobacteriati</taxon>
        <taxon>Methanobacteriota</taxon>
        <taxon>Stenosarchaea group</taxon>
        <taxon>Halobacteria</taxon>
        <taxon>Halobacteriales</taxon>
        <taxon>Natronomonadaceae</taxon>
        <taxon>Natronomonas</taxon>
    </lineage>
</organism>
<dbReference type="eggNOG" id="arCOG02980">
    <property type="taxonomic scope" value="Archaea"/>
</dbReference>
<evidence type="ECO:0000256" key="1">
    <source>
        <dbReference type="SAM" id="MobiDB-lite"/>
    </source>
</evidence>
<keyword evidence="3" id="KW-1185">Reference proteome</keyword>
<dbReference type="EnsemblBacteria" id="CAI48677">
    <property type="protein sequence ID" value="CAI48677"/>
    <property type="gene ID" value="NP_1172A"/>
</dbReference>
<dbReference type="AlphaFoldDB" id="A0A1U7EUL1"/>
<evidence type="ECO:0000313" key="2">
    <source>
        <dbReference type="EMBL" id="CAI48677.1"/>
    </source>
</evidence>
<protein>
    <submittedName>
        <fullName evidence="2">Uncharacterized protein</fullName>
    </submittedName>
</protein>